<organism evidence="2 3">
    <name type="scientific">Sessilibacter corallicola</name>
    <dbReference type="NCBI Taxonomy" id="2904075"/>
    <lineage>
        <taxon>Bacteria</taxon>
        <taxon>Pseudomonadati</taxon>
        <taxon>Pseudomonadota</taxon>
        <taxon>Gammaproteobacteria</taxon>
        <taxon>Cellvibrionales</taxon>
        <taxon>Cellvibrionaceae</taxon>
        <taxon>Sessilibacter</taxon>
    </lineage>
</organism>
<dbReference type="EMBL" id="BAABWN010000001">
    <property type="protein sequence ID" value="GAA6166695.1"/>
    <property type="molecule type" value="Genomic_DNA"/>
</dbReference>
<proteinExistence type="predicted"/>
<keyword evidence="3" id="KW-1185">Reference proteome</keyword>
<feature type="transmembrane region" description="Helical" evidence="1">
    <location>
        <begin position="81"/>
        <end position="101"/>
    </location>
</feature>
<evidence type="ECO:0000256" key="1">
    <source>
        <dbReference type="SAM" id="Phobius"/>
    </source>
</evidence>
<keyword evidence="1" id="KW-0812">Transmembrane</keyword>
<evidence type="ECO:0000313" key="2">
    <source>
        <dbReference type="EMBL" id="GAA6166695.1"/>
    </source>
</evidence>
<sequence>MKITLVAIAVFLALFIAYGTYKAPRLTGIIWWALVASVTSTAALIIITPGPVRDRLLWFGFFMPILWVLLQMWCYWETKHWRINTVLISLSLFSGAIITLADPVI</sequence>
<evidence type="ECO:0000313" key="3">
    <source>
        <dbReference type="Proteomes" id="UP001465153"/>
    </source>
</evidence>
<dbReference type="RefSeq" id="WP_233086287.1">
    <property type="nucleotide sequence ID" value="NZ_BAABWN010000001.1"/>
</dbReference>
<name>A0ABQ0A552_9GAMM</name>
<protein>
    <submittedName>
        <fullName evidence="2">Uncharacterized protein</fullName>
    </submittedName>
</protein>
<feature type="transmembrane region" description="Helical" evidence="1">
    <location>
        <begin position="56"/>
        <end position="75"/>
    </location>
</feature>
<reference evidence="2 3" key="1">
    <citation type="submission" date="2024-04" db="EMBL/GenBank/DDBJ databases">
        <title>Draft genome sequence of Sessilibacter corallicola NBRC 116591.</title>
        <authorList>
            <person name="Miyakawa T."/>
            <person name="Kusuya Y."/>
            <person name="Miura T."/>
        </authorList>
    </citation>
    <scope>NUCLEOTIDE SEQUENCE [LARGE SCALE GENOMIC DNA]</scope>
    <source>
        <strain evidence="2 3">KU-00831-HH</strain>
    </source>
</reference>
<feature type="transmembrane region" description="Helical" evidence="1">
    <location>
        <begin position="29"/>
        <end position="49"/>
    </location>
</feature>
<gene>
    <name evidence="2" type="ORF">NBRC116591_05050</name>
</gene>
<accession>A0ABQ0A552</accession>
<dbReference type="Proteomes" id="UP001465153">
    <property type="component" value="Unassembled WGS sequence"/>
</dbReference>
<comment type="caution">
    <text evidence="2">The sequence shown here is derived from an EMBL/GenBank/DDBJ whole genome shotgun (WGS) entry which is preliminary data.</text>
</comment>
<keyword evidence="1" id="KW-0472">Membrane</keyword>
<keyword evidence="1" id="KW-1133">Transmembrane helix</keyword>